<organism evidence="1 2">
    <name type="scientific">Flavobacterium gillisiae</name>
    <dbReference type="NCBI Taxonomy" id="150146"/>
    <lineage>
        <taxon>Bacteria</taxon>
        <taxon>Pseudomonadati</taxon>
        <taxon>Bacteroidota</taxon>
        <taxon>Flavobacteriia</taxon>
        <taxon>Flavobacteriales</taxon>
        <taxon>Flavobacteriaceae</taxon>
        <taxon>Flavobacterium</taxon>
    </lineage>
</organism>
<keyword evidence="2" id="KW-1185">Reference proteome</keyword>
<gene>
    <name evidence="1" type="ORF">SAMN05443667_101235</name>
</gene>
<accession>A0A1H3WTJ0</accession>
<evidence type="ECO:0000313" key="1">
    <source>
        <dbReference type="EMBL" id="SDZ90443.1"/>
    </source>
</evidence>
<dbReference type="Proteomes" id="UP000198951">
    <property type="component" value="Unassembled WGS sequence"/>
</dbReference>
<dbReference type="STRING" id="150146.SAMN05443667_101235"/>
<name>A0A1H3WTJ0_9FLAO</name>
<dbReference type="OrthoDB" id="9964229at2"/>
<protein>
    <submittedName>
        <fullName evidence="1">Uncharacterized protein</fullName>
    </submittedName>
</protein>
<proteinExistence type="predicted"/>
<sequence>MEVTEFPRRNRLDLNTPAEKAIHDAIQEVEKVGADPKLTDIVIMLGKAKDLLSDFIDKE</sequence>
<evidence type="ECO:0000313" key="2">
    <source>
        <dbReference type="Proteomes" id="UP000198951"/>
    </source>
</evidence>
<reference evidence="2" key="1">
    <citation type="submission" date="2016-10" db="EMBL/GenBank/DDBJ databases">
        <authorList>
            <person name="Varghese N."/>
            <person name="Submissions S."/>
        </authorList>
    </citation>
    <scope>NUCLEOTIDE SEQUENCE [LARGE SCALE GENOMIC DNA]</scope>
    <source>
        <strain evidence="2">DSM 22376</strain>
    </source>
</reference>
<dbReference type="EMBL" id="FNRD01000001">
    <property type="protein sequence ID" value="SDZ90443.1"/>
    <property type="molecule type" value="Genomic_DNA"/>
</dbReference>
<dbReference type="AlphaFoldDB" id="A0A1H3WTJ0"/>
<dbReference type="RefSeq" id="WP_091083485.1">
    <property type="nucleotide sequence ID" value="NZ_FNRD01000001.1"/>
</dbReference>